<evidence type="ECO:0000313" key="2">
    <source>
        <dbReference type="Proteomes" id="UP001443914"/>
    </source>
</evidence>
<accession>A0AAW1JTZ9</accession>
<protein>
    <recommendedName>
        <fullName evidence="3">Reverse transcriptase</fullName>
    </recommendedName>
</protein>
<dbReference type="PANTHER" id="PTHR33116:SF86">
    <property type="entry name" value="REVERSE TRANSCRIPTASE DOMAIN-CONTAINING PROTEIN"/>
    <property type="match status" value="1"/>
</dbReference>
<keyword evidence="2" id="KW-1185">Reference proteome</keyword>
<gene>
    <name evidence="1" type="ORF">RND81_07G185700</name>
</gene>
<sequence length="226" mass="26260">MYEQGSGQRINMQKSEIFFSPSTPANCREQVQEVLGSKVVTRPSKYLGMPSIIGRSKTEAFAPLKERIWKKMKRWKEKYLSFAGREILIKAVVQAIPTYHMGLFKLPETLCTEINGGMAKFWWGHNDDERHIFWVAWNKLCKSKVDEGLGFRHLEAFNLAMLAKQLWRLIKLPNSLASKLMKARYYPNSNPLDATIGQKHYRGLVGYQEWESVACWQWPKYPLLEG</sequence>
<dbReference type="Proteomes" id="UP001443914">
    <property type="component" value="Unassembled WGS sequence"/>
</dbReference>
<evidence type="ECO:0000313" key="1">
    <source>
        <dbReference type="EMBL" id="KAK9707275.1"/>
    </source>
</evidence>
<proteinExistence type="predicted"/>
<evidence type="ECO:0008006" key="3">
    <source>
        <dbReference type="Google" id="ProtNLM"/>
    </source>
</evidence>
<dbReference type="EMBL" id="JBDFQZ010000007">
    <property type="protein sequence ID" value="KAK9707275.1"/>
    <property type="molecule type" value="Genomic_DNA"/>
</dbReference>
<organism evidence="1 2">
    <name type="scientific">Saponaria officinalis</name>
    <name type="common">Common soapwort</name>
    <name type="synonym">Lychnis saponaria</name>
    <dbReference type="NCBI Taxonomy" id="3572"/>
    <lineage>
        <taxon>Eukaryota</taxon>
        <taxon>Viridiplantae</taxon>
        <taxon>Streptophyta</taxon>
        <taxon>Embryophyta</taxon>
        <taxon>Tracheophyta</taxon>
        <taxon>Spermatophyta</taxon>
        <taxon>Magnoliopsida</taxon>
        <taxon>eudicotyledons</taxon>
        <taxon>Gunneridae</taxon>
        <taxon>Pentapetalae</taxon>
        <taxon>Caryophyllales</taxon>
        <taxon>Caryophyllaceae</taxon>
        <taxon>Caryophylleae</taxon>
        <taxon>Saponaria</taxon>
    </lineage>
</organism>
<name>A0AAW1JTZ9_SAPOF</name>
<comment type="caution">
    <text evidence="1">The sequence shown here is derived from an EMBL/GenBank/DDBJ whole genome shotgun (WGS) entry which is preliminary data.</text>
</comment>
<reference evidence="1" key="1">
    <citation type="submission" date="2024-03" db="EMBL/GenBank/DDBJ databases">
        <title>WGS assembly of Saponaria officinalis var. Norfolk2.</title>
        <authorList>
            <person name="Jenkins J."/>
            <person name="Shu S."/>
            <person name="Grimwood J."/>
            <person name="Barry K."/>
            <person name="Goodstein D."/>
            <person name="Schmutz J."/>
            <person name="Leebens-Mack J."/>
            <person name="Osbourn A."/>
        </authorList>
    </citation>
    <scope>NUCLEOTIDE SEQUENCE [LARGE SCALE GENOMIC DNA]</scope>
    <source>
        <strain evidence="1">JIC</strain>
    </source>
</reference>
<dbReference type="PANTHER" id="PTHR33116">
    <property type="entry name" value="REVERSE TRANSCRIPTASE ZINC-BINDING DOMAIN-CONTAINING PROTEIN-RELATED-RELATED"/>
    <property type="match status" value="1"/>
</dbReference>
<dbReference type="AlphaFoldDB" id="A0AAW1JTZ9"/>